<sequence>MNSTPDSFEIFVPAPEGLSLVDEDGASFAGLEGSTLPELSESVRLFFDYLDGKLAFPDTQAGRQNREYFNLLLRSAYPEIVIDLADLIYVQHERPAVFLHFDHININLRKDGYSQGLAGLQELNESMDGLFRALADRIRSDEALAHDEELVDLLSEGYCAYLWKIKNFPWDNPLEGVASQGSGAIVDVATGLAGYSMIEDWPTQAPRLILTDASPFIVKGLERYLALSKKSNVEIRQVLFPAQECELRAQTVYANKFLHHLQRPERQAFLKWIFDQIEAGGQLSILDTDLEYQILKQSERLNYRHRLIGGYPETLVEIEAGFCQNLAKDVQAAGFQIDHFDFNEYHDQTDAYSQKPGDNLSLKFLGFEITARKPA</sequence>
<dbReference type="Proteomes" id="UP000594464">
    <property type="component" value="Chromosome"/>
</dbReference>
<evidence type="ECO:0000313" key="1">
    <source>
        <dbReference type="EMBL" id="QPJ64401.1"/>
    </source>
</evidence>
<gene>
    <name evidence="1" type="ORF">G3M78_02910</name>
</gene>
<dbReference type="InterPro" id="IPR029063">
    <property type="entry name" value="SAM-dependent_MTases_sf"/>
</dbReference>
<accession>A0A7T0C0S5</accession>
<evidence type="ECO:0008006" key="3">
    <source>
        <dbReference type="Google" id="ProtNLM"/>
    </source>
</evidence>
<dbReference type="EMBL" id="CP048620">
    <property type="protein sequence ID" value="QPJ64401.1"/>
    <property type="molecule type" value="Genomic_DNA"/>
</dbReference>
<dbReference type="KEGG" id="nva:G3M78_02910"/>
<dbReference type="SUPFAM" id="SSF53335">
    <property type="entry name" value="S-adenosyl-L-methionine-dependent methyltransferases"/>
    <property type="match status" value="1"/>
</dbReference>
<name>A0A7T0C0S5_9BACT</name>
<protein>
    <recommendedName>
        <fullName evidence="3">Class I SAM-dependent methyltransferase</fullName>
    </recommendedName>
</protein>
<reference evidence="2" key="1">
    <citation type="submission" date="2020-02" db="EMBL/GenBank/DDBJ databases">
        <title>Genomic and physiological characterization of two novel Nitrospinaceae genera.</title>
        <authorList>
            <person name="Mueller A.J."/>
            <person name="Jung M.-Y."/>
            <person name="Strachan C.R."/>
            <person name="Herbold C.W."/>
            <person name="Kirkegaard R.H."/>
            <person name="Daims H."/>
        </authorList>
    </citation>
    <scope>NUCLEOTIDE SEQUENCE [LARGE SCALE GENOMIC DNA]</scope>
</reference>
<dbReference type="AlphaFoldDB" id="A0A7T0C0S5"/>
<evidence type="ECO:0000313" key="2">
    <source>
        <dbReference type="Proteomes" id="UP000594464"/>
    </source>
</evidence>
<organism evidence="1 2">
    <name type="scientific">Candidatus Nitrohelix vancouverensis</name>
    <dbReference type="NCBI Taxonomy" id="2705534"/>
    <lineage>
        <taxon>Bacteria</taxon>
        <taxon>Pseudomonadati</taxon>
        <taxon>Nitrospinota/Tectimicrobiota group</taxon>
        <taxon>Nitrospinota</taxon>
        <taxon>Nitrospinia</taxon>
        <taxon>Nitrospinales</taxon>
        <taxon>Nitrospinaceae</taxon>
        <taxon>Candidatus Nitrohelix</taxon>
    </lineage>
</organism>
<proteinExistence type="predicted"/>
<dbReference type="Gene3D" id="3.40.50.150">
    <property type="entry name" value="Vaccinia Virus protein VP39"/>
    <property type="match status" value="1"/>
</dbReference>